<evidence type="ECO:0000256" key="4">
    <source>
        <dbReference type="ARBA" id="ARBA00023002"/>
    </source>
</evidence>
<dbReference type="InterPro" id="IPR003953">
    <property type="entry name" value="FAD-dep_OxRdtase_2_FAD-bd"/>
</dbReference>
<dbReference type="InterPro" id="IPR036188">
    <property type="entry name" value="FAD/NAD-bd_sf"/>
</dbReference>
<keyword evidence="5" id="KW-1133">Transmembrane helix</keyword>
<dbReference type="PANTHER" id="PTHR43400:SF10">
    <property type="entry name" value="3-OXOSTEROID 1-DEHYDROGENASE"/>
    <property type="match status" value="1"/>
</dbReference>
<dbReference type="GO" id="GO:0016491">
    <property type="term" value="F:oxidoreductase activity"/>
    <property type="evidence" value="ECO:0007669"/>
    <property type="project" value="UniProtKB-KW"/>
</dbReference>
<accession>A0A7C9NAT7</accession>
<keyword evidence="4" id="KW-0560">Oxidoreductase</keyword>
<name>A0A7C9NAT7_9BACT</name>
<dbReference type="InterPro" id="IPR006311">
    <property type="entry name" value="TAT_signal"/>
</dbReference>
<feature type="transmembrane region" description="Helical" evidence="5">
    <location>
        <begin position="21"/>
        <end position="39"/>
    </location>
</feature>
<organism evidence="7">
    <name type="scientific">Muribaculaceae bacterium Z82</name>
    <dbReference type="NCBI Taxonomy" id="2304548"/>
    <lineage>
        <taxon>Bacteria</taxon>
        <taxon>Pseudomonadati</taxon>
        <taxon>Bacteroidota</taxon>
        <taxon>Bacteroidia</taxon>
        <taxon>Bacteroidales</taxon>
        <taxon>Muribaculaceae</taxon>
    </lineage>
</organism>
<dbReference type="EMBL" id="QWKH01000027">
    <property type="protein sequence ID" value="NBI34423.1"/>
    <property type="molecule type" value="Genomic_DNA"/>
</dbReference>
<proteinExistence type="predicted"/>
<protein>
    <submittedName>
        <fullName evidence="7">FAD-binding protein</fullName>
    </submittedName>
</protein>
<evidence type="ECO:0000256" key="5">
    <source>
        <dbReference type="SAM" id="Phobius"/>
    </source>
</evidence>
<dbReference type="SUPFAM" id="SSF51905">
    <property type="entry name" value="FAD/NAD(P)-binding domain"/>
    <property type="match status" value="1"/>
</dbReference>
<evidence type="ECO:0000256" key="1">
    <source>
        <dbReference type="ARBA" id="ARBA00001974"/>
    </source>
</evidence>
<sequence length="573" mass="60729">MRMTHQENKGKRAAGLSRRQVLSGGALLGLGAAATGLFGCSTPTPASDSGNDAAVTASAETQPVVAWDYETDVVVVGSGTGMAGAVAAASEGASVIVVEKRPMNGGSLAFSGGYAWTVNNKFSREHGDSEELGRTYLKKMQRGEGDDELSEAFLQNGNAMLEMLETYCNIEWQPKEALDYHPEWEGGMKGFRGCDVKARDGEDSSSSAGGGRLASRLLEGAEALGVEMMYSTAAKELVTQNNADGVREVVGIVADQNGKTVRIKANKGVILAAGGFEWDDELKANFIGGPAEFRRSVPENTGDALRMCMRVGADLRMMNACWGNVVYREDSQRLNDQGTPVGTALLMDRSKPFTIMVDNSGKRFCNEAADYDTLWWAFLNRETWGDTNLLGTGAWLIADDKMVQKWGLCTSTPYGTPGNVPEDAVIGESLEDLAAKINIPADQLVATVERFNEYADAGYDPEFHRGESAFYQGVDMDKIGTPEMTLGRLDTAPYYAIEVATACTGTHGGPRVNGNAQVIDVDGNPIPRLYAGGNTAGVGAPGMAYGGPGGTIGPGMVFNMLGGKHAASLDPVA</sequence>
<evidence type="ECO:0000259" key="6">
    <source>
        <dbReference type="Pfam" id="PF00890"/>
    </source>
</evidence>
<dbReference type="GO" id="GO:0008202">
    <property type="term" value="P:steroid metabolic process"/>
    <property type="evidence" value="ECO:0007669"/>
    <property type="project" value="UniProtKB-ARBA"/>
</dbReference>
<dbReference type="InterPro" id="IPR050315">
    <property type="entry name" value="FAD-oxidoreductase_2"/>
</dbReference>
<evidence type="ECO:0000313" key="7">
    <source>
        <dbReference type="EMBL" id="NBI34423.1"/>
    </source>
</evidence>
<dbReference type="InterPro" id="IPR027477">
    <property type="entry name" value="Succ_DH/fumarate_Rdtase_cat_sf"/>
</dbReference>
<dbReference type="PROSITE" id="PS51318">
    <property type="entry name" value="TAT"/>
    <property type="match status" value="1"/>
</dbReference>
<dbReference type="Gene3D" id="3.90.700.10">
    <property type="entry name" value="Succinate dehydrogenase/fumarate reductase flavoprotein, catalytic domain"/>
    <property type="match status" value="1"/>
</dbReference>
<evidence type="ECO:0000256" key="2">
    <source>
        <dbReference type="ARBA" id="ARBA00022630"/>
    </source>
</evidence>
<keyword evidence="2" id="KW-0285">Flavoprotein</keyword>
<keyword evidence="3" id="KW-0274">FAD</keyword>
<comment type="caution">
    <text evidence="7">The sequence shown here is derived from an EMBL/GenBank/DDBJ whole genome shotgun (WGS) entry which is preliminary data.</text>
</comment>
<dbReference type="Pfam" id="PF00890">
    <property type="entry name" value="FAD_binding_2"/>
    <property type="match status" value="1"/>
</dbReference>
<dbReference type="PANTHER" id="PTHR43400">
    <property type="entry name" value="FUMARATE REDUCTASE"/>
    <property type="match status" value="1"/>
</dbReference>
<gene>
    <name evidence="7" type="ORF">D1639_05130</name>
</gene>
<dbReference type="SUPFAM" id="SSF56425">
    <property type="entry name" value="Succinate dehydrogenase/fumarate reductase flavoprotein, catalytic domain"/>
    <property type="match status" value="1"/>
</dbReference>
<feature type="domain" description="FAD-dependent oxidoreductase 2 FAD-binding" evidence="6">
    <location>
        <begin position="72"/>
        <end position="546"/>
    </location>
</feature>
<comment type="cofactor">
    <cofactor evidence="1">
        <name>FAD</name>
        <dbReference type="ChEBI" id="CHEBI:57692"/>
    </cofactor>
</comment>
<reference evidence="7" key="1">
    <citation type="submission" date="2018-08" db="EMBL/GenBank/DDBJ databases">
        <title>Murine metabolic-syndrome-specific gut microbial biobank.</title>
        <authorList>
            <person name="Liu C."/>
        </authorList>
    </citation>
    <scope>NUCLEOTIDE SEQUENCE [LARGE SCALE GENOMIC DNA]</scope>
    <source>
        <strain evidence="7">Z82</strain>
    </source>
</reference>
<dbReference type="Gene3D" id="3.50.50.60">
    <property type="entry name" value="FAD/NAD(P)-binding domain"/>
    <property type="match status" value="2"/>
</dbReference>
<keyword evidence="5" id="KW-0812">Transmembrane</keyword>
<keyword evidence="5" id="KW-0472">Membrane</keyword>
<evidence type="ECO:0000256" key="3">
    <source>
        <dbReference type="ARBA" id="ARBA00022827"/>
    </source>
</evidence>
<dbReference type="AlphaFoldDB" id="A0A7C9NAT7"/>